<gene>
    <name evidence="17" type="ORF">CINCED_3A023587</name>
</gene>
<reference evidence="17 18" key="1">
    <citation type="submission" date="2019-08" db="EMBL/GenBank/DDBJ databases">
        <authorList>
            <person name="Alioto T."/>
            <person name="Alioto T."/>
            <person name="Gomez Garrido J."/>
        </authorList>
    </citation>
    <scope>NUCLEOTIDE SEQUENCE [LARGE SCALE GENOMIC DNA]</scope>
</reference>
<evidence type="ECO:0000256" key="14">
    <source>
        <dbReference type="ARBA" id="ARBA00042949"/>
    </source>
</evidence>
<evidence type="ECO:0000256" key="8">
    <source>
        <dbReference type="ARBA" id="ARBA00022723"/>
    </source>
</evidence>
<dbReference type="EMBL" id="CABPRJ010002420">
    <property type="protein sequence ID" value="VVC45921.1"/>
    <property type="molecule type" value="Genomic_DNA"/>
</dbReference>
<dbReference type="InterPro" id="IPR020550">
    <property type="entry name" value="Inositol_monophosphatase_CS"/>
</dbReference>
<evidence type="ECO:0000256" key="7">
    <source>
        <dbReference type="ARBA" id="ARBA00022692"/>
    </source>
</evidence>
<feature type="binding site" evidence="15">
    <location>
        <position position="281"/>
    </location>
    <ligand>
        <name>Mg(2+)</name>
        <dbReference type="ChEBI" id="CHEBI:18420"/>
        <label>1</label>
        <note>catalytic</note>
    </ligand>
</feature>
<evidence type="ECO:0000256" key="1">
    <source>
        <dbReference type="ARBA" id="ARBA00001033"/>
    </source>
</evidence>
<feature type="binding site" evidence="15">
    <location>
        <position position="164"/>
    </location>
    <ligand>
        <name>Mg(2+)</name>
        <dbReference type="ChEBI" id="CHEBI:18420"/>
        <label>1</label>
        <note>catalytic</note>
    </ligand>
</feature>
<dbReference type="Gene3D" id="3.30.540.10">
    <property type="entry name" value="Fructose-1,6-Bisphosphatase, subunit A, domain 1"/>
    <property type="match status" value="1"/>
</dbReference>
<dbReference type="GO" id="GO:0046872">
    <property type="term" value="F:metal ion binding"/>
    <property type="evidence" value="ECO:0007669"/>
    <property type="project" value="UniProtKB-KW"/>
</dbReference>
<feature type="binding site" evidence="15">
    <location>
        <position position="121"/>
    </location>
    <ligand>
        <name>Mg(2+)</name>
        <dbReference type="ChEBI" id="CHEBI:18420"/>
        <label>1</label>
        <note>catalytic</note>
    </ligand>
</feature>
<evidence type="ECO:0000313" key="18">
    <source>
        <dbReference type="Proteomes" id="UP000325440"/>
    </source>
</evidence>
<dbReference type="GO" id="GO:0016020">
    <property type="term" value="C:membrane"/>
    <property type="evidence" value="ECO:0007669"/>
    <property type="project" value="UniProtKB-SubCell"/>
</dbReference>
<comment type="pathway">
    <text evidence="4">Polyol metabolism; myo-inositol biosynthesis; myo-inositol from D-glucose 6-phosphate: step 2/2.</text>
</comment>
<feature type="transmembrane region" description="Helical" evidence="16">
    <location>
        <begin position="20"/>
        <end position="38"/>
    </location>
</feature>
<comment type="cofactor">
    <cofactor evidence="2 15">
        <name>Mg(2+)</name>
        <dbReference type="ChEBI" id="CHEBI:18420"/>
    </cofactor>
</comment>
<organism evidence="17 18">
    <name type="scientific">Cinara cedri</name>
    <dbReference type="NCBI Taxonomy" id="506608"/>
    <lineage>
        <taxon>Eukaryota</taxon>
        <taxon>Metazoa</taxon>
        <taxon>Ecdysozoa</taxon>
        <taxon>Arthropoda</taxon>
        <taxon>Hexapoda</taxon>
        <taxon>Insecta</taxon>
        <taxon>Pterygota</taxon>
        <taxon>Neoptera</taxon>
        <taxon>Paraneoptera</taxon>
        <taxon>Hemiptera</taxon>
        <taxon>Sternorrhyncha</taxon>
        <taxon>Aphidomorpha</taxon>
        <taxon>Aphidoidea</taxon>
        <taxon>Aphididae</taxon>
        <taxon>Lachninae</taxon>
        <taxon>Cinara</taxon>
    </lineage>
</organism>
<dbReference type="EC" id="3.1.3.25" evidence="6"/>
<keyword evidence="11 16" id="KW-1133">Transmembrane helix</keyword>
<dbReference type="AlphaFoldDB" id="A0A5E4NPX7"/>
<dbReference type="InterPro" id="IPR000760">
    <property type="entry name" value="Inositol_monophosphatase-like"/>
</dbReference>
<dbReference type="GO" id="GO:0046854">
    <property type="term" value="P:phosphatidylinositol phosphate biosynthetic process"/>
    <property type="evidence" value="ECO:0007669"/>
    <property type="project" value="InterPro"/>
</dbReference>
<dbReference type="GO" id="GO:0052834">
    <property type="term" value="F:inositol monophosphate phosphatase activity"/>
    <property type="evidence" value="ECO:0007669"/>
    <property type="project" value="UniProtKB-EC"/>
</dbReference>
<dbReference type="Gene3D" id="3.40.190.80">
    <property type="match status" value="1"/>
</dbReference>
<name>A0A5E4NPX7_9HEMI</name>
<evidence type="ECO:0000256" key="11">
    <source>
        <dbReference type="ARBA" id="ARBA00022989"/>
    </source>
</evidence>
<keyword evidence="10 15" id="KW-0460">Magnesium</keyword>
<dbReference type="PANTHER" id="PTHR43028:SF4">
    <property type="entry name" value="INOSITOL MONOPHOSPHATASE 3"/>
    <property type="match status" value="1"/>
</dbReference>
<dbReference type="GO" id="GO:0008254">
    <property type="term" value="F:3'-nucleotidase activity"/>
    <property type="evidence" value="ECO:0007669"/>
    <property type="project" value="TreeGrafter"/>
</dbReference>
<evidence type="ECO:0000256" key="2">
    <source>
        <dbReference type="ARBA" id="ARBA00001946"/>
    </source>
</evidence>
<keyword evidence="12 16" id="KW-0472">Membrane</keyword>
<dbReference type="Proteomes" id="UP000325440">
    <property type="component" value="Unassembled WGS sequence"/>
</dbReference>
<evidence type="ECO:0000256" key="6">
    <source>
        <dbReference type="ARBA" id="ARBA00013106"/>
    </source>
</evidence>
<feature type="binding site" evidence="15">
    <location>
        <position position="162"/>
    </location>
    <ligand>
        <name>Mg(2+)</name>
        <dbReference type="ChEBI" id="CHEBI:18420"/>
        <label>1</label>
        <note>catalytic</note>
    </ligand>
</feature>
<keyword evidence="9" id="KW-0378">Hydrolase</keyword>
<evidence type="ECO:0000256" key="12">
    <source>
        <dbReference type="ARBA" id="ARBA00023136"/>
    </source>
</evidence>
<dbReference type="InterPro" id="IPR050725">
    <property type="entry name" value="CysQ/Inositol_MonoPase"/>
</dbReference>
<comment type="subcellular location">
    <subcellularLocation>
        <location evidence="3">Membrane</location>
        <topology evidence="3">Single-pass membrane protein</topology>
    </subcellularLocation>
</comment>
<accession>A0A5E4NPX7</accession>
<evidence type="ECO:0000256" key="5">
    <source>
        <dbReference type="ARBA" id="ARBA00009759"/>
    </source>
</evidence>
<comment type="catalytic activity">
    <reaction evidence="1">
        <text>a myo-inositol phosphate + H2O = myo-inositol + phosphate</text>
        <dbReference type="Rhea" id="RHEA:24056"/>
        <dbReference type="ChEBI" id="CHEBI:15377"/>
        <dbReference type="ChEBI" id="CHEBI:17268"/>
        <dbReference type="ChEBI" id="CHEBI:43474"/>
        <dbReference type="ChEBI" id="CHEBI:84139"/>
        <dbReference type="EC" id="3.1.3.25"/>
    </reaction>
</comment>
<evidence type="ECO:0000256" key="16">
    <source>
        <dbReference type="SAM" id="Phobius"/>
    </source>
</evidence>
<dbReference type="OrthoDB" id="74460at2759"/>
<protein>
    <recommendedName>
        <fullName evidence="6">inositol-phosphate phosphatase</fullName>
        <ecNumber evidence="6">3.1.3.25</ecNumber>
    </recommendedName>
    <alternativeName>
        <fullName evidence="14">Inositol-1(or 4)-monophosphatase 3</fullName>
    </alternativeName>
    <alternativeName>
        <fullName evidence="13">Myo-inositol monophosphatase A3</fullName>
    </alternativeName>
</protein>
<dbReference type="Pfam" id="PF00459">
    <property type="entry name" value="Inositol_P"/>
    <property type="match status" value="1"/>
</dbReference>
<keyword evidence="7 16" id="KW-0812">Transmembrane</keyword>
<dbReference type="PRINTS" id="PR00377">
    <property type="entry name" value="IMPHPHTASES"/>
</dbReference>
<keyword evidence="18" id="KW-1185">Reference proteome</keyword>
<feature type="binding site" evidence="15">
    <location>
        <position position="165"/>
    </location>
    <ligand>
        <name>Mg(2+)</name>
        <dbReference type="ChEBI" id="CHEBI:18420"/>
        <label>1</label>
        <note>catalytic</note>
    </ligand>
</feature>
<comment type="similarity">
    <text evidence="5">Belongs to the inositol monophosphatase superfamily.</text>
</comment>
<dbReference type="FunFam" id="3.30.540.10:FF:000012">
    <property type="entry name" value="Blast:Putative inositol monophosphatase 3"/>
    <property type="match status" value="1"/>
</dbReference>
<sequence length="338" mass="38514">MFGIHINKLKLKKMIIQNKFLIKLFCMFIFGVIILYIIKFSFNNNNEFVKGRDILEQVILAAQYGGIQVVAIHNEHLVSAKSKGKTMEGANDPVTNADYTSHCAMYYLLKKKLPNIKIISEEELSENDCQKLNIRELTNYKNENLIDIEDEFEKKYITIWIDPLDATQEFTESLTQYVTTMVCVAYKGKPIMGVIHEPFKLKTTWAWLSKSRSDNFNNIKVPNKKSIVVSRSHKGDIMNLLKQRLYGVPVVTAGGAGYKVLQVLFGNMSAYIHTTNIKKWDICAGHALLNSVGGKMTSLNNEDITYEKYTSMMHVGGIIASVYNHLYYVNSLNNLQNV</sequence>
<evidence type="ECO:0000256" key="15">
    <source>
        <dbReference type="PIRSR" id="PIRSR600760-2"/>
    </source>
</evidence>
<dbReference type="PANTHER" id="PTHR43028">
    <property type="entry name" value="3'(2'),5'-BISPHOSPHATE NUCLEOTIDASE 1"/>
    <property type="match status" value="1"/>
</dbReference>
<evidence type="ECO:0000256" key="3">
    <source>
        <dbReference type="ARBA" id="ARBA00004167"/>
    </source>
</evidence>
<dbReference type="PROSITE" id="PS00630">
    <property type="entry name" value="IMP_2"/>
    <property type="match status" value="1"/>
</dbReference>
<dbReference type="GO" id="GO:0005737">
    <property type="term" value="C:cytoplasm"/>
    <property type="evidence" value="ECO:0007669"/>
    <property type="project" value="UniProtKB-ARBA"/>
</dbReference>
<proteinExistence type="inferred from homology"/>
<evidence type="ECO:0000256" key="4">
    <source>
        <dbReference type="ARBA" id="ARBA00005152"/>
    </source>
</evidence>
<dbReference type="GO" id="GO:0012505">
    <property type="term" value="C:endomembrane system"/>
    <property type="evidence" value="ECO:0007669"/>
    <property type="project" value="TreeGrafter"/>
</dbReference>
<evidence type="ECO:0000313" key="17">
    <source>
        <dbReference type="EMBL" id="VVC45921.1"/>
    </source>
</evidence>
<evidence type="ECO:0000256" key="10">
    <source>
        <dbReference type="ARBA" id="ARBA00022842"/>
    </source>
</evidence>
<evidence type="ECO:0000256" key="13">
    <source>
        <dbReference type="ARBA" id="ARBA00042119"/>
    </source>
</evidence>
<keyword evidence="8 15" id="KW-0479">Metal-binding</keyword>
<evidence type="ECO:0000256" key="9">
    <source>
        <dbReference type="ARBA" id="ARBA00022801"/>
    </source>
</evidence>
<dbReference type="SUPFAM" id="SSF56655">
    <property type="entry name" value="Carbohydrate phosphatase"/>
    <property type="match status" value="1"/>
</dbReference>